<accession>A0A2R4M1P5</accession>
<organism evidence="1 2">
    <name type="scientific">Celeribacter baekdonensis</name>
    <dbReference type="NCBI Taxonomy" id="875171"/>
    <lineage>
        <taxon>Bacteria</taxon>
        <taxon>Pseudomonadati</taxon>
        <taxon>Pseudomonadota</taxon>
        <taxon>Alphaproteobacteria</taxon>
        <taxon>Rhodobacterales</taxon>
        <taxon>Roseobacteraceae</taxon>
        <taxon>Celeribacter</taxon>
    </lineage>
</organism>
<evidence type="ECO:0000313" key="2">
    <source>
        <dbReference type="Proteomes" id="UP000241447"/>
    </source>
</evidence>
<gene>
    <name evidence="1" type="ORF">DA792_07700</name>
</gene>
<protein>
    <submittedName>
        <fullName evidence="1">Uncharacterized protein</fullName>
    </submittedName>
</protein>
<name>A0A2R4M1P5_9RHOB</name>
<dbReference type="Proteomes" id="UP000241447">
    <property type="component" value="Chromosome"/>
</dbReference>
<dbReference type="KEGG" id="cbak:DA792_07700"/>
<evidence type="ECO:0000313" key="1">
    <source>
        <dbReference type="EMBL" id="AVW90982.1"/>
    </source>
</evidence>
<dbReference type="EMBL" id="CP028475">
    <property type="protein sequence ID" value="AVW90982.1"/>
    <property type="molecule type" value="Genomic_DNA"/>
</dbReference>
<proteinExistence type="predicted"/>
<dbReference type="RefSeq" id="WP_107719439.1">
    <property type="nucleotide sequence ID" value="NZ_CP028475.1"/>
</dbReference>
<dbReference type="AlphaFoldDB" id="A0A2R4M1P5"/>
<reference evidence="1 2" key="1">
    <citation type="submission" date="2018-03" db="EMBL/GenBank/DDBJ databases">
        <title>The Complete Genome of Celeribacter baekdonensis strain LH4, a Thiosulfate-Oxidizing Alphaproteobacterium Isolated from Gulf of Mexico Continental Slope Sediments.</title>
        <authorList>
            <person name="Flood B.E."/>
            <person name="Bailey J.V."/>
            <person name="Leprich D."/>
        </authorList>
    </citation>
    <scope>NUCLEOTIDE SEQUENCE [LARGE SCALE GENOMIC DNA]</scope>
    <source>
        <strain evidence="1 2">LH4</strain>
    </source>
</reference>
<dbReference type="OrthoDB" id="7871389at2"/>
<sequence length="191" mass="20504">MAAPTYATRTYTVPAGGSLQIARMSDFLTALEASAPFKVSFDNQPRTDFEAGLTYNTENGFQLVEIINEDVTALTVKLGFGRGDIKDSRLTLGAATINTRESVPNNIDFQKTTIVGGSIVNIPYDANRYEILIRRVDTGAANLVIQKDGGTGGRSFSIENGDILSFKTSAGFEMKSYAGPSSVEIITTGWA</sequence>